<evidence type="ECO:0000256" key="8">
    <source>
        <dbReference type="SAM" id="MobiDB-lite"/>
    </source>
</evidence>
<keyword evidence="3" id="KW-0812">Transmembrane</keyword>
<comment type="subcellular location">
    <subcellularLocation>
        <location evidence="1">Cell membrane</location>
        <topology evidence="1">Multi-pass membrane protein</topology>
    </subcellularLocation>
</comment>
<dbReference type="VEuPathDB" id="VectorBase:ACON000714"/>
<feature type="region of interest" description="Disordered" evidence="8">
    <location>
        <begin position="319"/>
        <end position="355"/>
    </location>
</feature>
<dbReference type="PANTHER" id="PTHR42643:SF30">
    <property type="entry name" value="IONOTROPIC RECEPTOR 40A-RELATED"/>
    <property type="match status" value="1"/>
</dbReference>
<keyword evidence="4" id="KW-1133">Transmembrane helix</keyword>
<evidence type="ECO:0000256" key="9">
    <source>
        <dbReference type="SAM" id="SignalP"/>
    </source>
</evidence>
<dbReference type="PANTHER" id="PTHR42643">
    <property type="entry name" value="IONOTROPIC RECEPTOR 20A-RELATED"/>
    <property type="match status" value="1"/>
</dbReference>
<dbReference type="InterPro" id="IPR056198">
    <property type="entry name" value="LBD_receptor"/>
</dbReference>
<dbReference type="SUPFAM" id="SSF53850">
    <property type="entry name" value="Periplasmic binding protein-like II"/>
    <property type="match status" value="1"/>
</dbReference>
<organism evidence="11 12">
    <name type="scientific">Anopheles coluzzii</name>
    <name type="common">African malaria mosquito</name>
    <dbReference type="NCBI Taxonomy" id="1518534"/>
    <lineage>
        <taxon>Eukaryota</taxon>
        <taxon>Metazoa</taxon>
        <taxon>Ecdysozoa</taxon>
        <taxon>Arthropoda</taxon>
        <taxon>Hexapoda</taxon>
        <taxon>Insecta</taxon>
        <taxon>Pterygota</taxon>
        <taxon>Neoptera</taxon>
        <taxon>Endopterygota</taxon>
        <taxon>Diptera</taxon>
        <taxon>Nematocera</taxon>
        <taxon>Culicoidea</taxon>
        <taxon>Culicidae</taxon>
        <taxon>Anophelinae</taxon>
        <taxon>Anopheles</taxon>
    </lineage>
</organism>
<protein>
    <submittedName>
        <fullName evidence="11">Ionotropic glutamate receptor L-glutamate and glycine-binding domain-containing protein</fullName>
    </submittedName>
</protein>
<proteinExistence type="predicted"/>
<dbReference type="InterPro" id="IPR052192">
    <property type="entry name" value="Insect_Ionotropic_Sensory_Rcpt"/>
</dbReference>
<evidence type="ECO:0000256" key="5">
    <source>
        <dbReference type="ARBA" id="ARBA00023136"/>
    </source>
</evidence>
<feature type="signal peptide" evidence="9">
    <location>
        <begin position="1"/>
        <end position="24"/>
    </location>
</feature>
<dbReference type="EnsemblMetazoa" id="ACON000714-RA">
    <property type="protein sequence ID" value="ACON000714-PA"/>
    <property type="gene ID" value="ACON000714"/>
</dbReference>
<dbReference type="Pfam" id="PF24061">
    <property type="entry name" value="LBD_receptor"/>
    <property type="match status" value="1"/>
</dbReference>
<evidence type="ECO:0000259" key="10">
    <source>
        <dbReference type="Pfam" id="PF24061"/>
    </source>
</evidence>
<keyword evidence="7" id="KW-0325">Glycoprotein</keyword>
<dbReference type="Gene3D" id="3.40.190.10">
    <property type="entry name" value="Periplasmic binding protein-like II"/>
    <property type="match status" value="1"/>
</dbReference>
<evidence type="ECO:0000256" key="3">
    <source>
        <dbReference type="ARBA" id="ARBA00022692"/>
    </source>
</evidence>
<dbReference type="Gene3D" id="1.10.287.70">
    <property type="match status" value="1"/>
</dbReference>
<reference evidence="11" key="2">
    <citation type="submission" date="2020-05" db="UniProtKB">
        <authorList>
            <consortium name="EnsemblMetazoa"/>
        </authorList>
    </citation>
    <scope>IDENTIFICATION</scope>
    <source>
        <strain evidence="11">Ngousso</strain>
    </source>
</reference>
<feature type="chain" id="PRO_5026073671" evidence="9">
    <location>
        <begin position="25"/>
        <end position="747"/>
    </location>
</feature>
<keyword evidence="12" id="KW-1185">Reference proteome</keyword>
<evidence type="ECO:0000313" key="12">
    <source>
        <dbReference type="Proteomes" id="UP001105220"/>
    </source>
</evidence>
<evidence type="ECO:0000256" key="6">
    <source>
        <dbReference type="ARBA" id="ARBA00023170"/>
    </source>
</evidence>
<evidence type="ECO:0000256" key="1">
    <source>
        <dbReference type="ARBA" id="ARBA00004651"/>
    </source>
</evidence>
<evidence type="ECO:0000256" key="7">
    <source>
        <dbReference type="ARBA" id="ARBA00023180"/>
    </source>
</evidence>
<dbReference type="Proteomes" id="UP001105220">
    <property type="component" value="Unplaced"/>
</dbReference>
<evidence type="ECO:0000256" key="4">
    <source>
        <dbReference type="ARBA" id="ARBA00022989"/>
    </source>
</evidence>
<evidence type="ECO:0000256" key="2">
    <source>
        <dbReference type="ARBA" id="ARBA00022475"/>
    </source>
</evidence>
<feature type="domain" description="Putative ionotropic receptor ligand binding" evidence="10">
    <location>
        <begin position="80"/>
        <end position="248"/>
    </location>
</feature>
<keyword evidence="9" id="KW-0732">Signal</keyword>
<keyword evidence="5" id="KW-0472">Membrane</keyword>
<reference key="1">
    <citation type="journal article" date="2019" name="Genes (Basel)">
        <title>A High-Quality De novo Genome Assembly from a Single Mosquito Using PacBio Sequencing.</title>
        <authorList>
            <person name="Kingan S.B."/>
            <person name="Heaton H."/>
            <person name="Cudini J."/>
            <person name="Lambert C.C."/>
            <person name="Baybayan P."/>
            <person name="Galvin B.D."/>
            <person name="Durbin R."/>
            <person name="Korlach J."/>
            <person name="Lawniczak M.K.N."/>
        </authorList>
    </citation>
    <scope>NUCLEOTIDE SEQUENCE [LARGE SCALE GENOMIC DNA]</scope>
    <source>
        <strain>Mali-NIH</strain>
    </source>
</reference>
<sequence length="747" mass="83365">MRLSWTCTGQLLVLLLSVLRFSAAAANLANNKTLAKLTGQLQSASFTHTELLIGATAEILLQHYTTLTSKQLYVRWEDGASGPLVDEILRRTATHLSVLVERDPPVTPADGLDQSHHPQLRLLNLLLVTDRAEFDHVVAGLTDELYDYSGLYTVLLVGASSKRQHLETAGIILRTLWALYIVNVVVLIGDGRQQQADGDDDDDDVRLYTYFPYGEDYCERALPVVWNVYERGVGFVHREHSPFPPKLDNFYHCPLAVATFPVYPFIIPSAMMADLWPGHPERTEQEEEEDLKGIEAMVLRTLRQRLNFRLQLMNVDPPDWGTAGPRDQATGASAYVSSTEEPEKPCPSASQRTAVQTPNLTKQIRHLRANLTIGYWATTLHRNRYMASSFAYYTSQLVLAVPPGAPYTSLELLRCPLAKPIWTFLLCSLAAGLAVIGLLQWAGSPTARHFVLGHDAPNRAWPAMIAVLLGAGLSRAPRGSFARALLLCWLAGTLVLRSAYTGSMIRFLQSDRNHTVPANLPALLDAGYQPYMYRNYSFVFDAYPHIGRRVQLVTAHQFRTAIVRRLQRPGARLCVLLPLETVTFLNRNLTRTGQLLRIARERVTVAKLAIYTQRTSALLGPLNKLLERFVASGLLHRWAAQYHQLRFLANPYQYRGRQQLVLADMDGPFEILLVGLGLGAGTFLIELVVGRWEGGDAKNAKAASNSRTKNRTAVCLSSCVTRSIMTNDASTGNQRAGEHYYYTVHEH</sequence>
<dbReference type="VEuPathDB" id="VectorBase:ACMO_002802"/>
<dbReference type="AlphaFoldDB" id="A0A6E8V2J4"/>
<accession>A0A6E8V2J4</accession>
<evidence type="ECO:0000313" key="11">
    <source>
        <dbReference type="EnsemblMetazoa" id="ACON000714-PA"/>
    </source>
</evidence>
<dbReference type="VEuPathDB" id="VectorBase:ACON2_031510"/>
<keyword evidence="2" id="KW-1003">Cell membrane</keyword>
<name>A0A6E8V2J4_ANOCL</name>
<dbReference type="GO" id="GO:0005886">
    <property type="term" value="C:plasma membrane"/>
    <property type="evidence" value="ECO:0007669"/>
    <property type="project" value="UniProtKB-SubCell"/>
</dbReference>
<keyword evidence="6" id="KW-0675">Receptor</keyword>